<name>A0ABW7GK03_9BURK</name>
<reference evidence="2 3" key="1">
    <citation type="submission" date="2024-08" db="EMBL/GenBank/DDBJ databases">
        <authorList>
            <person name="Lu H."/>
        </authorList>
    </citation>
    <scope>NUCLEOTIDE SEQUENCE [LARGE SCALE GENOMIC DNA]</scope>
    <source>
        <strain evidence="2 3">DXS20W</strain>
    </source>
</reference>
<feature type="compositionally biased region" description="Basic and acidic residues" evidence="1">
    <location>
        <begin position="104"/>
        <end position="116"/>
    </location>
</feature>
<gene>
    <name evidence="2" type="ORF">ACG04Q_11980</name>
</gene>
<proteinExistence type="predicted"/>
<dbReference type="Proteomes" id="UP001606302">
    <property type="component" value="Unassembled WGS sequence"/>
</dbReference>
<evidence type="ECO:0000256" key="1">
    <source>
        <dbReference type="SAM" id="MobiDB-lite"/>
    </source>
</evidence>
<organism evidence="2 3">
    <name type="scientific">Pelomonas lactea</name>
    <dbReference type="NCBI Taxonomy" id="3299030"/>
    <lineage>
        <taxon>Bacteria</taxon>
        <taxon>Pseudomonadati</taxon>
        <taxon>Pseudomonadota</taxon>
        <taxon>Betaproteobacteria</taxon>
        <taxon>Burkholderiales</taxon>
        <taxon>Sphaerotilaceae</taxon>
        <taxon>Roseateles</taxon>
    </lineage>
</organism>
<protein>
    <recommendedName>
        <fullName evidence="4">DUF1376 domain-containing protein</fullName>
    </recommendedName>
</protein>
<evidence type="ECO:0008006" key="4">
    <source>
        <dbReference type="Google" id="ProtNLM"/>
    </source>
</evidence>
<dbReference type="RefSeq" id="WP_394511153.1">
    <property type="nucleotide sequence ID" value="NZ_JBIGHX010000003.1"/>
</dbReference>
<comment type="caution">
    <text evidence="2">The sequence shown here is derived from an EMBL/GenBank/DDBJ whole genome shotgun (WGS) entry which is preliminary data.</text>
</comment>
<feature type="region of interest" description="Disordered" evidence="1">
    <location>
        <begin position="78"/>
        <end position="158"/>
    </location>
</feature>
<evidence type="ECO:0000313" key="2">
    <source>
        <dbReference type="EMBL" id="MFG6462290.1"/>
    </source>
</evidence>
<dbReference type="EMBL" id="JBIGHX010000003">
    <property type="protein sequence ID" value="MFG6462290.1"/>
    <property type="molecule type" value="Genomic_DNA"/>
</dbReference>
<accession>A0ABW7GK03</accession>
<evidence type="ECO:0000313" key="3">
    <source>
        <dbReference type="Proteomes" id="UP001606302"/>
    </source>
</evidence>
<keyword evidence="3" id="KW-1185">Reference proteome</keyword>
<sequence>MNATPDTWFHNAVVDGVQRLYALNLMDRPSAETVPLVAVTWVEVLWSWLPWTEQLDAWRLPVAFRHLAASAERWPAPKQLRAHLPARRQTQPALPPAAPSGPTEEQRARLAEVTERLRKRVGHSIGGKSTPLTRGTFPAAHEDAIEPARGSTGSLELS</sequence>